<name>A0A5J4TKL4_9EUKA</name>
<evidence type="ECO:0000313" key="1">
    <source>
        <dbReference type="EMBL" id="KAA6358904.1"/>
    </source>
</evidence>
<dbReference type="AlphaFoldDB" id="A0A5J4TKL4"/>
<evidence type="ECO:0000313" key="2">
    <source>
        <dbReference type="Proteomes" id="UP000324800"/>
    </source>
</evidence>
<organism evidence="1 2">
    <name type="scientific">Streblomastix strix</name>
    <dbReference type="NCBI Taxonomy" id="222440"/>
    <lineage>
        <taxon>Eukaryota</taxon>
        <taxon>Metamonada</taxon>
        <taxon>Preaxostyla</taxon>
        <taxon>Oxymonadida</taxon>
        <taxon>Streblomastigidae</taxon>
        <taxon>Streblomastix</taxon>
    </lineage>
</organism>
<sequence length="210" mass="22338">MFISLVTFSVHCGYFDVFGYYWQVSASGNDTKDCGMVPCKTLSASNITSTVNANAVFQIGILDKTSISYSMGISQNASARQFFKTPVSSTVPADIFVNTSGVFSVGGHVQFSKINFVFPTGGSAGSYAILGNYDKAIINITQSGSVSIINSQFENITRMLVVSSNGGIIQAEIGGSYGYLEINNTNFINCKDDLSKAPRGGALSLIVNYS</sequence>
<gene>
    <name evidence="1" type="ORF">EZS28_045569</name>
</gene>
<dbReference type="Proteomes" id="UP000324800">
    <property type="component" value="Unassembled WGS sequence"/>
</dbReference>
<accession>A0A5J4TKL4</accession>
<feature type="non-terminal residue" evidence="1">
    <location>
        <position position="210"/>
    </location>
</feature>
<proteinExistence type="predicted"/>
<protein>
    <submittedName>
        <fullName evidence="1">Uncharacterized protein</fullName>
    </submittedName>
</protein>
<reference evidence="1 2" key="1">
    <citation type="submission" date="2019-03" db="EMBL/GenBank/DDBJ databases">
        <title>Single cell metagenomics reveals metabolic interactions within the superorganism composed of flagellate Streblomastix strix and complex community of Bacteroidetes bacteria on its surface.</title>
        <authorList>
            <person name="Treitli S.C."/>
            <person name="Kolisko M."/>
            <person name="Husnik F."/>
            <person name="Keeling P."/>
            <person name="Hampl V."/>
        </authorList>
    </citation>
    <scope>NUCLEOTIDE SEQUENCE [LARGE SCALE GENOMIC DNA]</scope>
    <source>
        <strain evidence="1">ST1C</strain>
    </source>
</reference>
<dbReference type="EMBL" id="SNRW01029192">
    <property type="protein sequence ID" value="KAA6358904.1"/>
    <property type="molecule type" value="Genomic_DNA"/>
</dbReference>
<comment type="caution">
    <text evidence="1">The sequence shown here is derived from an EMBL/GenBank/DDBJ whole genome shotgun (WGS) entry which is preliminary data.</text>
</comment>